<reference evidence="3" key="2">
    <citation type="submission" date="2020-12" db="UniProtKB">
        <authorList>
            <consortium name="WormBaseParasite"/>
        </authorList>
    </citation>
    <scope>IDENTIFICATION</scope>
</reference>
<dbReference type="GeneID" id="36382532"/>
<dbReference type="WormBase" id="SRAE_2000479300">
    <property type="protein sequence ID" value="SRP02780"/>
    <property type="gene ID" value="WBGene00265039"/>
</dbReference>
<dbReference type="RefSeq" id="XP_024509358.1">
    <property type="nucleotide sequence ID" value="XM_024643719.1"/>
</dbReference>
<dbReference type="CTD" id="36382532"/>
<organism evidence="1">
    <name type="scientific">Strongyloides ratti</name>
    <name type="common">Parasitic roundworm</name>
    <dbReference type="NCBI Taxonomy" id="34506"/>
    <lineage>
        <taxon>Eukaryota</taxon>
        <taxon>Metazoa</taxon>
        <taxon>Ecdysozoa</taxon>
        <taxon>Nematoda</taxon>
        <taxon>Chromadorea</taxon>
        <taxon>Rhabditida</taxon>
        <taxon>Tylenchina</taxon>
        <taxon>Panagrolaimomorpha</taxon>
        <taxon>Strongyloidoidea</taxon>
        <taxon>Strongyloididae</taxon>
        <taxon>Strongyloides</taxon>
    </lineage>
</organism>
<dbReference type="WBParaSite" id="SRAE_2000479300.1">
    <property type="protein sequence ID" value="SRAE_2000479300.1"/>
    <property type="gene ID" value="WBGene00265039"/>
</dbReference>
<dbReference type="OrthoDB" id="5876856at2759"/>
<accession>A0A090LPQ3</accession>
<name>A0A090LPQ3_STRRB</name>
<evidence type="ECO:0000313" key="4">
    <source>
        <dbReference type="WormBase" id="SRAE_2000479300"/>
    </source>
</evidence>
<evidence type="ECO:0000313" key="1">
    <source>
        <dbReference type="EMBL" id="CEF70159.1"/>
    </source>
</evidence>
<proteinExistence type="predicted"/>
<protein>
    <submittedName>
        <fullName evidence="3">Thrombospondin, type 1 repeat-containing protein</fullName>
    </submittedName>
</protein>
<dbReference type="Proteomes" id="UP000035682">
    <property type="component" value="Unplaced"/>
</dbReference>
<dbReference type="AlphaFoldDB" id="A0A090LPQ3"/>
<dbReference type="EMBL" id="LN609529">
    <property type="protein sequence ID" value="CEF70159.1"/>
    <property type="molecule type" value="Genomic_DNA"/>
</dbReference>
<sequence length="119" mass="13433">MSSLSLSCIPSWSNWSTYSSCTEDCGGCGKPVSTRKCIIEKDCPEQECLGDWQRIKNDTECDAAYNIACKAPKSLCCEGYKIVIDRNSTNPKITCAFKKNKTVNEKKKLKRNTLKHYHL</sequence>
<gene>
    <name evidence="1 3 4" type="ORF">SRAE_2000479300</name>
</gene>
<evidence type="ECO:0000313" key="2">
    <source>
        <dbReference type="Proteomes" id="UP000035682"/>
    </source>
</evidence>
<keyword evidence="2" id="KW-1185">Reference proteome</keyword>
<evidence type="ECO:0000313" key="3">
    <source>
        <dbReference type="WBParaSite" id="SRAE_2000479300.1"/>
    </source>
</evidence>
<reference evidence="1 2" key="1">
    <citation type="submission" date="2014-09" db="EMBL/GenBank/DDBJ databases">
        <authorList>
            <person name="Martin A.A."/>
        </authorList>
    </citation>
    <scope>NUCLEOTIDE SEQUENCE</scope>
    <source>
        <strain evidence="2">ED321</strain>
        <strain evidence="1">ED321 Heterogonic</strain>
    </source>
</reference>